<accession>A0ABS7SYT6</accession>
<evidence type="ECO:0000313" key="2">
    <source>
        <dbReference type="EMBL" id="MBZ2386693.1"/>
    </source>
</evidence>
<comment type="caution">
    <text evidence="2">The sequence shown here is derived from an EMBL/GenBank/DDBJ whole genome shotgun (WGS) entry which is preliminary data.</text>
</comment>
<dbReference type="RefSeq" id="WP_263285021.1">
    <property type="nucleotide sequence ID" value="NZ_JAIPME010000002.1"/>
</dbReference>
<evidence type="ECO:0000313" key="3">
    <source>
        <dbReference type="Proteomes" id="UP000734271"/>
    </source>
</evidence>
<dbReference type="EMBL" id="JAIPME010000002">
    <property type="protein sequence ID" value="MBZ2386693.1"/>
    <property type="molecule type" value="Genomic_DNA"/>
</dbReference>
<keyword evidence="3" id="KW-1185">Reference proteome</keyword>
<dbReference type="Pfam" id="PF01391">
    <property type="entry name" value="Collagen"/>
    <property type="match status" value="1"/>
</dbReference>
<feature type="compositionally biased region" description="Basic and acidic residues" evidence="1">
    <location>
        <begin position="138"/>
        <end position="156"/>
    </location>
</feature>
<dbReference type="InterPro" id="IPR050149">
    <property type="entry name" value="Collagen_superfamily"/>
</dbReference>
<feature type="region of interest" description="Disordered" evidence="1">
    <location>
        <begin position="181"/>
        <end position="276"/>
    </location>
</feature>
<evidence type="ECO:0000256" key="1">
    <source>
        <dbReference type="SAM" id="MobiDB-lite"/>
    </source>
</evidence>
<dbReference type="PANTHER" id="PTHR24023:SF1089">
    <property type="entry name" value="COLLAGEN TYPE III, PUTATIVE-RELATED"/>
    <property type="match status" value="1"/>
</dbReference>
<dbReference type="Gene3D" id="1.20.5.320">
    <property type="entry name" value="6-Phosphogluconate Dehydrogenase, domain 3"/>
    <property type="match status" value="2"/>
</dbReference>
<dbReference type="InterPro" id="IPR008160">
    <property type="entry name" value="Collagen"/>
</dbReference>
<organism evidence="2 3">
    <name type="scientific">Anaerococcus murdochii</name>
    <dbReference type="NCBI Taxonomy" id="411577"/>
    <lineage>
        <taxon>Bacteria</taxon>
        <taxon>Bacillati</taxon>
        <taxon>Bacillota</taxon>
        <taxon>Tissierellia</taxon>
        <taxon>Tissierellales</taxon>
        <taxon>Peptoniphilaceae</taxon>
        <taxon>Anaerococcus</taxon>
    </lineage>
</organism>
<reference evidence="2 3" key="1">
    <citation type="submission" date="2021-08" db="EMBL/GenBank/DDBJ databases">
        <title>FDA dAtabase for Regulatory Grade micrObial Sequences (FDA-ARGOS): Supporting development and validation of Infectious Disease Dx tests.</title>
        <authorList>
            <person name="Sproer C."/>
            <person name="Gronow S."/>
            <person name="Severitt S."/>
            <person name="Schroder I."/>
            <person name="Tallon L."/>
            <person name="Sadzewicz L."/>
            <person name="Zhao X."/>
            <person name="Boylan J."/>
            <person name="Ott S."/>
            <person name="Bowen H."/>
            <person name="Vavikolanu K."/>
            <person name="Hazen T."/>
            <person name="Aluvathingal J."/>
            <person name="Nadendla S."/>
            <person name="Lowell S."/>
            <person name="Myers T."/>
            <person name="Yan Y."/>
            <person name="Sichtig H."/>
        </authorList>
    </citation>
    <scope>NUCLEOTIDE SEQUENCE [LARGE SCALE GENOMIC DNA]</scope>
    <source>
        <strain evidence="2 3">FDAARGOS_1460</strain>
    </source>
</reference>
<proteinExistence type="predicted"/>
<gene>
    <name evidence="2" type="ORF">K8P03_05190</name>
</gene>
<protein>
    <submittedName>
        <fullName evidence="2">Collagen-like protein</fullName>
    </submittedName>
</protein>
<dbReference type="PANTHER" id="PTHR24023">
    <property type="entry name" value="COLLAGEN ALPHA"/>
    <property type="match status" value="1"/>
</dbReference>
<feature type="region of interest" description="Disordered" evidence="1">
    <location>
        <begin position="138"/>
        <end position="166"/>
    </location>
</feature>
<dbReference type="Proteomes" id="UP000734271">
    <property type="component" value="Unassembled WGS sequence"/>
</dbReference>
<feature type="compositionally biased region" description="Low complexity" evidence="1">
    <location>
        <begin position="203"/>
        <end position="212"/>
    </location>
</feature>
<name>A0ABS7SYT6_9FIRM</name>
<sequence length="679" mass="75106">MGFSSLNLIQVKGGRIIKQSDKSTPFSFILTDSTGNEIHLDGKEALISLRNPTSKVYWETKAKVKDSTVDFKMPGNLIDDKYILEISCDGYVFPSDNDYIIDVKKGYAELLDGKTANLYAKTTKEFVREEAEKAVKELGKTELKGDKGDRGAKGEPGKSITVANTKKQGKDNIITFSDNTTVTIKDGNDGKTGPTGPKGDRGLQGPTGPQGPKGKDGTMTFADLTKEQKESLRGPQGERGLQGPTGPKGDKGEAGPTGPIGPQGPKGKDGTDASVSIVNNLTDGGVDKVLSAEQGKVLFQYANDGKDKIAKAIVGKGTEADKSESFDSLASKIGSIKSGYGKGDIIPKDKISLMKDRELVYNFTYEFDSPIIDYVIKNGIVYYITEKSVGARTYDNRELRNRPNPTNTDKRFVGLVDTYDEDYTIRAMTSGGDYFTFKMRTIGQMDMDAHILLGNSLKMNKFDQYVHIDDNITMIYDGNQLRGFQTSPNLDSKIKTWTTFKPLDGVDEPIVGLLPFYGSGQRFYLLYSDGLRLVGPAFLKGECWRQTRYDILHNSHRYTELKNIKSGVYRTGYNDYILNTGDRIMRVFTKGVFDTVDVVSGKFDITVNNDSELLALNDAGELKVYGSRLSERECATYKVIKGKNLKTDGPDSVYLINEGKRIVKYKWKYGKNRGNYKVL</sequence>